<evidence type="ECO:0000313" key="4">
    <source>
        <dbReference type="EMBL" id="MBA6147821.1"/>
    </source>
</evidence>
<keyword evidence="2" id="KW-0119">Carbohydrate metabolism</keyword>
<dbReference type="InterPro" id="IPR015943">
    <property type="entry name" value="WD40/YVTN_repeat-like_dom_sf"/>
</dbReference>
<dbReference type="InterPro" id="IPR050282">
    <property type="entry name" value="Cycloisomerase_2"/>
</dbReference>
<comment type="similarity">
    <text evidence="1">Belongs to the cycloisomerase 2 family.</text>
</comment>
<dbReference type="InterPro" id="IPR011048">
    <property type="entry name" value="Haem_d1_sf"/>
</dbReference>
<proteinExistence type="inferred from homology"/>
<evidence type="ECO:0000256" key="3">
    <source>
        <dbReference type="SAM" id="SignalP"/>
    </source>
</evidence>
<dbReference type="RefSeq" id="WP_177337049.1">
    <property type="nucleotide sequence ID" value="NZ_JACGDA010000015.1"/>
</dbReference>
<feature type="chain" id="PRO_5031361152" evidence="3">
    <location>
        <begin position="35"/>
        <end position="406"/>
    </location>
</feature>
<evidence type="ECO:0000313" key="5">
    <source>
        <dbReference type="Proteomes" id="UP000577346"/>
    </source>
</evidence>
<dbReference type="Pfam" id="PF10282">
    <property type="entry name" value="Lactonase"/>
    <property type="match status" value="1"/>
</dbReference>
<reference evidence="4 5" key="1">
    <citation type="submission" date="2020-07" db="EMBL/GenBank/DDBJ databases">
        <title>Diversity of carbapenemase encoding genes among Pseudomonas putida group clinical isolates in a tertiary Brazilian hospital.</title>
        <authorList>
            <person name="Alberto-Lei F."/>
            <person name="Nodari C.S."/>
            <person name="Streling A.P."/>
            <person name="Paulino J.T."/>
            <person name="Bessa-Neto F.O."/>
            <person name="Cayo R."/>
            <person name="Gales A.C."/>
        </authorList>
    </citation>
    <scope>NUCLEOTIDE SEQUENCE [LARGE SCALE GENOMIC DNA]</scope>
    <source>
        <strain evidence="4 5">11213</strain>
    </source>
</reference>
<comment type="caution">
    <text evidence="4">The sequence shown here is derived from an EMBL/GenBank/DDBJ whole genome shotgun (WGS) entry which is preliminary data.</text>
</comment>
<organism evidence="4 5">
    <name type="scientific">Pseudomonas juntendi</name>
    <dbReference type="NCBI Taxonomy" id="2666183"/>
    <lineage>
        <taxon>Bacteria</taxon>
        <taxon>Pseudomonadati</taxon>
        <taxon>Pseudomonadota</taxon>
        <taxon>Gammaproteobacteria</taxon>
        <taxon>Pseudomonadales</taxon>
        <taxon>Pseudomonadaceae</taxon>
        <taxon>Pseudomonas</taxon>
    </lineage>
</organism>
<name>A0A7W2QYP7_9PSED</name>
<dbReference type="AlphaFoldDB" id="A0A7W2QYP7"/>
<protein>
    <submittedName>
        <fullName evidence="4">Lactonase family protein</fullName>
    </submittedName>
</protein>
<evidence type="ECO:0000256" key="1">
    <source>
        <dbReference type="ARBA" id="ARBA00005564"/>
    </source>
</evidence>
<keyword evidence="3" id="KW-0732">Signal</keyword>
<dbReference type="GO" id="GO:0006006">
    <property type="term" value="P:glucose metabolic process"/>
    <property type="evidence" value="ECO:0007669"/>
    <property type="project" value="UniProtKB-KW"/>
</dbReference>
<dbReference type="PANTHER" id="PTHR30344:SF1">
    <property type="entry name" value="6-PHOSPHOGLUCONOLACTONASE"/>
    <property type="match status" value="1"/>
</dbReference>
<dbReference type="InterPro" id="IPR006311">
    <property type="entry name" value="TAT_signal"/>
</dbReference>
<accession>A0A7W2QYP7</accession>
<dbReference type="GO" id="GO:0017057">
    <property type="term" value="F:6-phosphogluconolactonase activity"/>
    <property type="evidence" value="ECO:0007669"/>
    <property type="project" value="TreeGrafter"/>
</dbReference>
<evidence type="ECO:0000256" key="2">
    <source>
        <dbReference type="ARBA" id="ARBA00022526"/>
    </source>
</evidence>
<dbReference type="PROSITE" id="PS51318">
    <property type="entry name" value="TAT"/>
    <property type="match status" value="1"/>
</dbReference>
<dbReference type="Proteomes" id="UP000577346">
    <property type="component" value="Unassembled WGS sequence"/>
</dbReference>
<sequence>MRPSPFLPAITRRTLLSSTSIVAAATILGLGAGAADAKSGPEKNSMQPAISNKTQIVYVGSRTTRERNARGAGITVYRHDPQTGRSELVQTVGDLTNPSFLCLDQTQSLLFCVHGDQSTVSSFQIEPASGTLTKVSSVGCEGNNPVHLTVDKSNTFLAVANYATGSIVILPFDKTGHLQPVISKYDLPGNPGPHKIEQASSHPHMIPRDPSGRFLVVPDKGLDKVFVFDLKQDGIALKPELAHEIKAREGAGPRHVVFSPTGSFAYVVNELDSTITSYRYNQKDGSLVPFQMVPALPQEFVGDSRAAALVMAPNGEHLFSSNRGHDSVTIYSMDQPTGKINPIGNVPSQGKKPRFMTASPNGRFLFVANEDSDNIKTFSITPKGELALLEHQIETGSPVCMIFRTA</sequence>
<dbReference type="EMBL" id="JACGDA010000015">
    <property type="protein sequence ID" value="MBA6147821.1"/>
    <property type="molecule type" value="Genomic_DNA"/>
</dbReference>
<feature type="signal peptide" evidence="3">
    <location>
        <begin position="1"/>
        <end position="34"/>
    </location>
</feature>
<dbReference type="PANTHER" id="PTHR30344">
    <property type="entry name" value="6-PHOSPHOGLUCONOLACTONASE-RELATED"/>
    <property type="match status" value="1"/>
</dbReference>
<dbReference type="Gene3D" id="2.130.10.10">
    <property type="entry name" value="YVTN repeat-like/Quinoprotein amine dehydrogenase"/>
    <property type="match status" value="1"/>
</dbReference>
<dbReference type="SUPFAM" id="SSF51004">
    <property type="entry name" value="C-terminal (heme d1) domain of cytochrome cd1-nitrite reductase"/>
    <property type="match status" value="1"/>
</dbReference>
<keyword evidence="2" id="KW-0313">Glucose metabolism</keyword>
<dbReference type="InterPro" id="IPR019405">
    <property type="entry name" value="Lactonase_7-beta_prop"/>
</dbReference>
<gene>
    <name evidence="4" type="ORF">H4C15_09895</name>
</gene>